<organism evidence="3 4">
    <name type="scientific">Mycoplasmoides gallisepticum S6</name>
    <dbReference type="NCBI Taxonomy" id="1006581"/>
    <lineage>
        <taxon>Bacteria</taxon>
        <taxon>Bacillati</taxon>
        <taxon>Mycoplasmatota</taxon>
        <taxon>Mycoplasmoidales</taxon>
        <taxon>Mycoplasmoidaceae</taxon>
        <taxon>Mycoplasmoides</taxon>
    </lineage>
</organism>
<dbReference type="KEGG" id="mgz:GCW_01520"/>
<keyword evidence="2" id="KW-0378">Hydrolase</keyword>
<dbReference type="HOGENOM" id="CLU_500391_0_0_14"/>
<keyword evidence="1" id="KW-0479">Metal-binding</keyword>
<evidence type="ECO:0000313" key="4">
    <source>
        <dbReference type="Proteomes" id="UP000018735"/>
    </source>
</evidence>
<protein>
    <submittedName>
        <fullName evidence="3">M42 glutamyl-aminopeptidase family protein</fullName>
    </submittedName>
</protein>
<dbReference type="InterPro" id="IPR008007">
    <property type="entry name" value="Peptidase_M42"/>
</dbReference>
<evidence type="ECO:0000313" key="3">
    <source>
        <dbReference type="EMBL" id="AHB99557.1"/>
    </source>
</evidence>
<dbReference type="EMBL" id="CP006916">
    <property type="protein sequence ID" value="AHB99557.1"/>
    <property type="molecule type" value="Genomic_DNA"/>
</dbReference>
<evidence type="ECO:0000256" key="2">
    <source>
        <dbReference type="ARBA" id="ARBA00022801"/>
    </source>
</evidence>
<evidence type="ECO:0000256" key="1">
    <source>
        <dbReference type="ARBA" id="ARBA00022723"/>
    </source>
</evidence>
<dbReference type="Proteomes" id="UP000018735">
    <property type="component" value="Chromosome"/>
</dbReference>
<dbReference type="GO" id="GO:0004177">
    <property type="term" value="F:aminopeptidase activity"/>
    <property type="evidence" value="ECO:0007669"/>
    <property type="project" value="UniProtKB-KW"/>
</dbReference>
<keyword evidence="3" id="KW-0031">Aminopeptidase</keyword>
<gene>
    <name evidence="3" type="ORF">GCW_01520</name>
</gene>
<dbReference type="SUPFAM" id="SSF53187">
    <property type="entry name" value="Zn-dependent exopeptidases"/>
    <property type="match status" value="1"/>
</dbReference>
<dbReference type="eggNOG" id="ENOG5032EHQ">
    <property type="taxonomic scope" value="Bacteria"/>
</dbReference>
<sequence length="543" mass="63893">MIYRKILKFIDDLISEFNLLFSSNISLILKGSYILAKNNILKRSINDLDFCFISDIRETDKQKFLQWIANRLPNSKFDDNLLITYIFDFKIEIVSLETINLSFVNKNNNLKNIYDISVNYAILQKILSFAYIFSDDFKHDRNRKISELVNDLESVYKFNGNLIKEITSWALLRKAINLNLFNTFFIYKHYNYDKYHIRYFKFKSIEKYLNTYIYSDIKKIYKFMNKESKKIIIFLDLLLKNNSLIIKTIISSYEKPTLAGFEINFLTNDIDVRKDKKNSIFFNILNNKKAVFISHLDEVGGIIVNGNIYNLGTMNWIDGIYNVYDKKSNFIFDINCNKKDNNIFSAEKNRKINRPTLFFSDKKSNSLDKNDIYQIFPSTKTIVDKVFIKSRNSDNRMSVACILSLNSFSSINYIFTTREEILLQSSKENKNWIQKKKIKSIINIESSESDQWDIEGILIRVSDTFTAVNLSLLEKLKKLCNKYSLPYHLYFGSGSTDITELQYDNSITIALPADKIHSYESNVLSKNIYYMLIFMELINEEIL</sequence>
<dbReference type="AlphaFoldDB" id="A0A0F6CKD5"/>
<proteinExistence type="predicted"/>
<accession>A0A0F6CKD5</accession>
<reference evidence="3 4" key="1">
    <citation type="journal article" date="2011" name="PLoS ONE">
        <title>Core proteome of the minimal cell: comparative proteomics of three mollicute species.</title>
        <authorList>
            <person name="Fisunov G.Y."/>
            <person name="Alexeev D.G."/>
            <person name="Bazaleev N.A."/>
            <person name="Ladygina V.G."/>
            <person name="Galyamina M.A."/>
            <person name="Kondratov I.G."/>
            <person name="Zhukova N.A."/>
            <person name="Serebryakova M.V."/>
            <person name="Demina I.A."/>
            <person name="Govorun V.M."/>
        </authorList>
    </citation>
    <scope>NUCLEOTIDE SEQUENCE [LARGE SCALE GENOMIC DNA]</scope>
    <source>
        <strain evidence="3 4">S6</strain>
    </source>
</reference>
<dbReference type="RefSeq" id="WP_011113502.1">
    <property type="nucleotide sequence ID" value="NC_023030.2"/>
</dbReference>
<dbReference type="GO" id="GO:0046872">
    <property type="term" value="F:metal ion binding"/>
    <property type="evidence" value="ECO:0007669"/>
    <property type="project" value="UniProtKB-KW"/>
</dbReference>
<dbReference type="Pfam" id="PF05343">
    <property type="entry name" value="Peptidase_M42"/>
    <property type="match status" value="1"/>
</dbReference>
<keyword evidence="3" id="KW-0645">Protease</keyword>
<name>A0A0F6CKD5_MYCGL</name>
<dbReference type="Gene3D" id="3.40.630.10">
    <property type="entry name" value="Zn peptidases"/>
    <property type="match status" value="1"/>
</dbReference>